<organism evidence="1 2">
    <name type="scientific">Sphaerisporangium album</name>
    <dbReference type="NCBI Taxonomy" id="509200"/>
    <lineage>
        <taxon>Bacteria</taxon>
        <taxon>Bacillati</taxon>
        <taxon>Actinomycetota</taxon>
        <taxon>Actinomycetes</taxon>
        <taxon>Streptosporangiales</taxon>
        <taxon>Streptosporangiaceae</taxon>
        <taxon>Sphaerisporangium</taxon>
    </lineage>
</organism>
<name>A0A367FA14_9ACTN</name>
<dbReference type="AlphaFoldDB" id="A0A367FA14"/>
<protein>
    <submittedName>
        <fullName evidence="1">Uncharacterized protein</fullName>
    </submittedName>
</protein>
<keyword evidence="2" id="KW-1185">Reference proteome</keyword>
<comment type="caution">
    <text evidence="1">The sequence shown here is derived from an EMBL/GenBank/DDBJ whole genome shotgun (WGS) entry which is preliminary data.</text>
</comment>
<evidence type="ECO:0000313" key="2">
    <source>
        <dbReference type="Proteomes" id="UP000253094"/>
    </source>
</evidence>
<accession>A0A367FA14</accession>
<dbReference type="Proteomes" id="UP000253094">
    <property type="component" value="Unassembled WGS sequence"/>
</dbReference>
<sequence>MVIGRKGAELRIPWFRGDEVSETTAEKHDAALGAVQRLLKAQGVRSQVIHVIHLKLSRARPLLMVRTQVTPELAVHRGDGQVVAVVSMGTHSGCYLVTVRGSLPDVHTVRRRHPERVADLVAAALHSERAAS</sequence>
<dbReference type="EMBL" id="QOIL01000019">
    <property type="protein sequence ID" value="RCG26527.1"/>
    <property type="molecule type" value="Genomic_DNA"/>
</dbReference>
<gene>
    <name evidence="1" type="ORF">DQ384_29260</name>
</gene>
<dbReference type="RefSeq" id="WP_114032099.1">
    <property type="nucleotide sequence ID" value="NZ_QOIL01000019.1"/>
</dbReference>
<reference evidence="1 2" key="1">
    <citation type="submission" date="2018-06" db="EMBL/GenBank/DDBJ databases">
        <title>Sphaerisporangium craniellae sp. nov., isolated from a marine sponge in the South China Sea.</title>
        <authorList>
            <person name="Li L."/>
        </authorList>
    </citation>
    <scope>NUCLEOTIDE SEQUENCE [LARGE SCALE GENOMIC DNA]</scope>
    <source>
        <strain evidence="1 2">CCTCC AA 208026</strain>
    </source>
</reference>
<proteinExistence type="predicted"/>
<dbReference type="OrthoDB" id="3538528at2"/>
<evidence type="ECO:0000313" key="1">
    <source>
        <dbReference type="EMBL" id="RCG26527.1"/>
    </source>
</evidence>